<evidence type="ECO:0000259" key="11">
    <source>
        <dbReference type="PROSITE" id="PS51820"/>
    </source>
</evidence>
<dbReference type="PANTHER" id="PTHR12369">
    <property type="entry name" value="CHONDROITIN SYNTHASE"/>
    <property type="match status" value="1"/>
</dbReference>
<evidence type="ECO:0000256" key="4">
    <source>
        <dbReference type="ARBA" id="ARBA00022692"/>
    </source>
</evidence>
<dbReference type="InterPro" id="IPR037524">
    <property type="entry name" value="PA14/GLEYA"/>
</dbReference>
<feature type="compositionally biased region" description="Acidic residues" evidence="10">
    <location>
        <begin position="489"/>
        <end position="504"/>
    </location>
</feature>
<feature type="region of interest" description="Disordered" evidence="10">
    <location>
        <begin position="446"/>
        <end position="704"/>
    </location>
</feature>
<gene>
    <name evidence="12" type="primary">B4GALNT4</name>
    <name evidence="12" type="synonym">b4galnt4a</name>
</gene>
<dbReference type="Ensembl" id="ENSSAUT00010057039.1">
    <property type="protein sequence ID" value="ENSSAUP00010054277.1"/>
    <property type="gene ID" value="ENSSAUG00010022368.1"/>
</dbReference>
<dbReference type="InterPro" id="IPR008428">
    <property type="entry name" value="Chond_GalNAc"/>
</dbReference>
<dbReference type="SMART" id="SM00758">
    <property type="entry name" value="PA14"/>
    <property type="match status" value="1"/>
</dbReference>
<feature type="compositionally biased region" description="Acidic residues" evidence="10">
    <location>
        <begin position="869"/>
        <end position="887"/>
    </location>
</feature>
<dbReference type="PROSITE" id="PS51820">
    <property type="entry name" value="PA14"/>
    <property type="match status" value="1"/>
</dbReference>
<dbReference type="PANTHER" id="PTHR12369:SF46">
    <property type="entry name" value="N-ACETYL-BETA-GLUCOSAMINYL-GLYCOPROTEIN 4-BETA-N-ACETYLGALACTOSAMINYLTRANSFERASE 1"/>
    <property type="match status" value="1"/>
</dbReference>
<feature type="compositionally biased region" description="Acidic residues" evidence="10">
    <location>
        <begin position="80"/>
        <end position="89"/>
    </location>
</feature>
<evidence type="ECO:0000256" key="9">
    <source>
        <dbReference type="RuleBase" id="RU364016"/>
    </source>
</evidence>
<dbReference type="InParanoid" id="A0A671XVM5"/>
<feature type="compositionally biased region" description="Basic and acidic residues" evidence="10">
    <location>
        <begin position="652"/>
        <end position="661"/>
    </location>
</feature>
<evidence type="ECO:0000256" key="5">
    <source>
        <dbReference type="ARBA" id="ARBA00022968"/>
    </source>
</evidence>
<evidence type="ECO:0000256" key="1">
    <source>
        <dbReference type="ARBA" id="ARBA00004447"/>
    </source>
</evidence>
<keyword evidence="13" id="KW-1185">Reference proteome</keyword>
<dbReference type="InterPro" id="IPR011658">
    <property type="entry name" value="PA14_dom"/>
</dbReference>
<feature type="region of interest" description="Disordered" evidence="10">
    <location>
        <begin position="1008"/>
        <end position="1050"/>
    </location>
</feature>
<evidence type="ECO:0000256" key="10">
    <source>
        <dbReference type="SAM" id="MobiDB-lite"/>
    </source>
</evidence>
<dbReference type="Gene3D" id="3.90.550.10">
    <property type="entry name" value="Spore Coat Polysaccharide Biosynthesis Protein SpsA, Chain A"/>
    <property type="match status" value="1"/>
</dbReference>
<reference evidence="12" key="3">
    <citation type="submission" date="2025-09" db="UniProtKB">
        <authorList>
            <consortium name="Ensembl"/>
        </authorList>
    </citation>
    <scope>IDENTIFICATION</scope>
</reference>
<feature type="compositionally biased region" description="Basic and acidic residues" evidence="10">
    <location>
        <begin position="544"/>
        <end position="553"/>
    </location>
</feature>
<evidence type="ECO:0000256" key="8">
    <source>
        <dbReference type="ARBA" id="ARBA00023136"/>
    </source>
</evidence>
<dbReference type="Pfam" id="PF05679">
    <property type="entry name" value="CHGN"/>
    <property type="match status" value="1"/>
</dbReference>
<feature type="compositionally biased region" description="Polar residues" evidence="10">
    <location>
        <begin position="635"/>
        <end position="646"/>
    </location>
</feature>
<feature type="compositionally biased region" description="Polar residues" evidence="10">
    <location>
        <begin position="818"/>
        <end position="848"/>
    </location>
</feature>
<evidence type="ECO:0000313" key="13">
    <source>
        <dbReference type="Proteomes" id="UP000472265"/>
    </source>
</evidence>
<keyword evidence="6" id="KW-1133">Transmembrane helix</keyword>
<feature type="compositionally biased region" description="Basic and acidic residues" evidence="10">
    <location>
        <begin position="669"/>
        <end position="698"/>
    </location>
</feature>
<sequence length="1287" mass="146771">MLRFPVKKIRKQFKLLLLLVLLTSAVWFTYLHINQGKTIKLHFNYGKDGERQTEGTDASRKRDARSSAGHHKSEDTSDSREDEAADDEPITGRADGRDHTHIRKFLSQHHKKLPWKPEYKGQANLHVFEDWCGSSVAQLRKNLHFPLYPHTRTTVKKLAVAPKWKNYGLRIFGFLHPYRDGDFQFSVSSDDNSEFWLSPDESPLNARLLVYVGKLGTEWTAPGEFSKFRSQSSKSVHLISSRQYYFEILHKQDDKGSDHVEVGWRPFLPGLKYEVIDSAYISLYTDESNLKMNSVDHVPQTLASHIRLPEVSPPQSLEGGGSVQHGADMLKPDPRDTFYSTPMIDPSRLENVLPACLYSPTYVVKDFPIARYQGLQFVYLSFVYPNDFTRLTHMERENKCFYRESPIYLEKFGFYKYMKMDEEEDDRPFFFPNPDDFLEEEEVVDMEDEAEIVGTQPPKKPSHPSQTSHTSNPSHQHSKPGPTPAGREGEEEEEDPDEEEEEGAVDSIIRRRERRHFPPRDGQMVRDVDRDWGRDHTRGNMRQDAGERLEEPQPRVLQADMDSVVRGRSLSWIHTGPPESAVPGRKGVGTGGGGGGAEGGGGEKGAETPPKLSKSSLLFPQKSSLSALASRAKQILSNSAHSNNPINKPAGNKKEKREENKIYITRPRPAKERERDREREREQRRERREERASRHPREVFPGVFLYQTGKTTRLVNLGAKGHAGGGTRGGKSLVSAPQLWPNPPTKEGKMYPHNGSVNIQNESVHKSANRAVRPPEKSKRKGEHHALKTTPADLLSKGDKLTRRSHHQDPAVPPVTLPRSNSTEHTLQGQTRVTSYLRTSEITESQQQPDPDPNPPDLDRDTNRSNPDPDPEPEPEEGEMSDYSYEEVEARPGWAEESINWQRTFSVNPMDFELLRSDWNDLRCNVSGNLQLAESEVVDVLAQYMEKLNERNGGIYTLLRIINVEKRRDSARGNRYLVELELMERGRSVVRLSEYIYLLLHRSRQGEESLENTDSAPASAPASAPSAATSSLATPPHPPPTRSPARPGATPWSTAYAKPLLCQPVMLQWRKDVMVHFVVPVKNQARWVQQFISDMENLHRQTKDDNFSIIIVDFESEDMDVEQALRESSVPRYEYLRREGNFERSAGLQIGVDTIEDSHSIVFLCDLHIHFPLNILESIRKHSVEGRLAFAPIVMRLGCGSSPHEPDGYWEVNGFGLFGIYKSDFDKIGGMNTEEFKDRWGGEDWELLDRVLQNGLEVERLRLRNFFHYYHSKRGMWNAQNKKTPKG</sequence>
<evidence type="ECO:0000313" key="12">
    <source>
        <dbReference type="Ensembl" id="ENSSAUP00010054277.1"/>
    </source>
</evidence>
<proteinExistence type="inferred from homology"/>
<organism evidence="12 13">
    <name type="scientific">Sparus aurata</name>
    <name type="common">Gilthead sea bream</name>
    <dbReference type="NCBI Taxonomy" id="8175"/>
    <lineage>
        <taxon>Eukaryota</taxon>
        <taxon>Metazoa</taxon>
        <taxon>Chordata</taxon>
        <taxon>Craniata</taxon>
        <taxon>Vertebrata</taxon>
        <taxon>Euteleostomi</taxon>
        <taxon>Actinopterygii</taxon>
        <taxon>Neopterygii</taxon>
        <taxon>Teleostei</taxon>
        <taxon>Neoteleostei</taxon>
        <taxon>Acanthomorphata</taxon>
        <taxon>Eupercaria</taxon>
        <taxon>Spariformes</taxon>
        <taxon>Sparidae</taxon>
        <taxon>Sparus</taxon>
    </lineage>
</organism>
<keyword evidence="5 9" id="KW-0735">Signal-anchor</keyword>
<feature type="region of interest" description="Disordered" evidence="10">
    <location>
        <begin position="47"/>
        <end position="96"/>
    </location>
</feature>
<dbReference type="RefSeq" id="XP_030281209.1">
    <property type="nucleotide sequence ID" value="XM_030425349.1"/>
</dbReference>
<dbReference type="FunCoup" id="A0A671XVM5">
    <property type="interactions" value="915"/>
</dbReference>
<dbReference type="GeneID" id="115586367"/>
<comment type="catalytic activity">
    <reaction evidence="9">
        <text>an N-acetyl-beta-D-glucosaminyl derivative + UDP-N-acetyl-alpha-D-galactosamine = an N-acetyl-beta-D-galactosaminyl-(1-&gt;4)-N-acetyl-beta-D-glucosaminyl derivative + UDP + H(+)</text>
        <dbReference type="Rhea" id="RHEA:20493"/>
        <dbReference type="ChEBI" id="CHEBI:15378"/>
        <dbReference type="ChEBI" id="CHEBI:58223"/>
        <dbReference type="ChEBI" id="CHEBI:61631"/>
        <dbReference type="ChEBI" id="CHEBI:67138"/>
        <dbReference type="ChEBI" id="CHEBI:138027"/>
        <dbReference type="EC" id="2.4.1.244"/>
    </reaction>
</comment>
<keyword evidence="8" id="KW-0472">Membrane</keyword>
<dbReference type="InterPro" id="IPR051227">
    <property type="entry name" value="CS_glycosyltransferase"/>
</dbReference>
<dbReference type="GeneTree" id="ENSGT01050000244857"/>
<keyword evidence="7 9" id="KW-0333">Golgi apparatus</keyword>
<dbReference type="GO" id="GO:0033842">
    <property type="term" value="F:N-acetyl-beta-glucosaminyl-derivative 4-beta-N-acetylgalactosaminyltransferase activity"/>
    <property type="evidence" value="ECO:0007669"/>
    <property type="project" value="UniProtKB-EC"/>
</dbReference>
<comment type="similarity">
    <text evidence="2 9">Belongs to the chondroitin N-acetylgalactosaminyltransferase family.</text>
</comment>
<feature type="domain" description="PA14" evidence="11">
    <location>
        <begin position="118"/>
        <end position="280"/>
    </location>
</feature>
<feature type="compositionally biased region" description="Basic and acidic residues" evidence="10">
    <location>
        <begin position="516"/>
        <end position="538"/>
    </location>
</feature>
<reference evidence="12" key="2">
    <citation type="submission" date="2025-08" db="UniProtKB">
        <authorList>
            <consortium name="Ensembl"/>
        </authorList>
    </citation>
    <scope>IDENTIFICATION</scope>
</reference>
<comment type="function">
    <text evidence="9">Transfers N-acetylgalactosamine (GalNAc) from UDP-GalNAc to N-acetylglucosamine-beta-benzyl with a beta-1,4-linkage to form N,N'-diacetyllactosediamine, GalNAc-beta-1,4-GlcNAc structures in N-linked glycans and probably O-linked glycans.</text>
</comment>
<accession>A0A671XVM5</accession>
<evidence type="ECO:0000256" key="3">
    <source>
        <dbReference type="ARBA" id="ARBA00022679"/>
    </source>
</evidence>
<dbReference type="SUPFAM" id="SSF53448">
    <property type="entry name" value="Nucleotide-diphospho-sugar transferases"/>
    <property type="match status" value="1"/>
</dbReference>
<comment type="subcellular location">
    <subcellularLocation>
        <location evidence="1 9">Golgi apparatus</location>
        <location evidence="1 9">Golgi stack membrane</location>
        <topology evidence="1 9">Single-pass type II membrane protein</topology>
    </subcellularLocation>
</comment>
<feature type="compositionally biased region" description="Polar residues" evidence="10">
    <location>
        <begin position="613"/>
        <end position="622"/>
    </location>
</feature>
<feature type="region of interest" description="Disordered" evidence="10">
    <location>
        <begin position="721"/>
        <end position="889"/>
    </location>
</feature>
<evidence type="ECO:0000256" key="6">
    <source>
        <dbReference type="ARBA" id="ARBA00022989"/>
    </source>
</evidence>
<feature type="compositionally biased region" description="Low complexity" evidence="10">
    <location>
        <begin position="1015"/>
        <end position="1034"/>
    </location>
</feature>
<dbReference type="OMA" id="WLSPDEC"/>
<dbReference type="GO" id="GO:0032580">
    <property type="term" value="C:Golgi cisterna membrane"/>
    <property type="evidence" value="ECO:0007669"/>
    <property type="project" value="UniProtKB-SubCell"/>
</dbReference>
<name>A0A671XVM5_SPAAU</name>
<reference evidence="12" key="1">
    <citation type="submission" date="2021-04" db="EMBL/GenBank/DDBJ databases">
        <authorList>
            <consortium name="Wellcome Sanger Institute Data Sharing"/>
        </authorList>
    </citation>
    <scope>NUCLEOTIDE SEQUENCE [LARGE SCALE GENOMIC DNA]</scope>
</reference>
<dbReference type="Proteomes" id="UP000472265">
    <property type="component" value="Chromosome 8"/>
</dbReference>
<keyword evidence="4" id="KW-0812">Transmembrane</keyword>
<protein>
    <recommendedName>
        <fullName evidence="9">Beta-1,4-N-acetylgalactosaminyltransferase</fullName>
        <ecNumber evidence="9">2.4.1.244</ecNumber>
    </recommendedName>
</protein>
<dbReference type="InterPro" id="IPR029044">
    <property type="entry name" value="Nucleotide-diphossugar_trans"/>
</dbReference>
<evidence type="ECO:0000256" key="7">
    <source>
        <dbReference type="ARBA" id="ARBA00023034"/>
    </source>
</evidence>
<dbReference type="OrthoDB" id="5971499at2759"/>
<feature type="compositionally biased region" description="Basic and acidic residues" evidence="10">
    <location>
        <begin position="47"/>
        <end position="79"/>
    </location>
</feature>
<feature type="compositionally biased region" description="Gly residues" evidence="10">
    <location>
        <begin position="586"/>
        <end position="603"/>
    </location>
</feature>
<dbReference type="EC" id="2.4.1.244" evidence="9"/>
<keyword evidence="3 9" id="KW-0808">Transferase</keyword>
<evidence type="ECO:0000256" key="2">
    <source>
        <dbReference type="ARBA" id="ARBA00009239"/>
    </source>
</evidence>
<feature type="compositionally biased region" description="Polar residues" evidence="10">
    <location>
        <begin position="463"/>
        <end position="475"/>
    </location>
</feature>